<dbReference type="AlphaFoldDB" id="A0AA96J7F6"/>
<reference evidence="1 2" key="1">
    <citation type="submission" date="2023-09" db="EMBL/GenBank/DDBJ databases">
        <title>Demequina sp. a novel bacteria isolated from Capsicum annuum.</title>
        <authorList>
            <person name="Humaira Z."/>
            <person name="Lee J."/>
            <person name="Cho D."/>
        </authorList>
    </citation>
    <scope>NUCLEOTIDE SEQUENCE [LARGE SCALE GENOMIC DNA]</scope>
    <source>
        <strain evidence="1 2">OYTSA14</strain>
    </source>
</reference>
<keyword evidence="2" id="KW-1185">Reference proteome</keyword>
<sequence length="342" mass="35923">MGWTLTSVVARTLRPFGWGRRWLAEPAVEHAQHLAEAGARERDAAARAWERRLEGSSLADRRALETAHAELDADSDVIRRAGAAGAPVDSIAALASGWRRLHDDAKAAARDPFAATVGVRREGPVAFGVVTARQVDQTTCGAAVLGLMHAATDPFVAIWVVTGRLFAGYTPEAVAAAIIAGGAAADGIEGRWTAVQRGQHAATTRRALGPFGWPRSLGTPPWRLADLTRPYGVRYRSAVLDDRSQGAVQAMVAHASAALADGLLVPLYSAGDSDLGIDTVVPRHVVLLVAATDDGFLAYEPGRGALVALGAEAFRGPGPRRAGLGNWSRVAWVVLPSPADGH</sequence>
<evidence type="ECO:0000313" key="1">
    <source>
        <dbReference type="EMBL" id="WNM25137.1"/>
    </source>
</evidence>
<protein>
    <submittedName>
        <fullName evidence="1">Uncharacterized protein</fullName>
    </submittedName>
</protein>
<organism evidence="1 2">
    <name type="scientific">Demequina capsici</name>
    <dbReference type="NCBI Taxonomy" id="3075620"/>
    <lineage>
        <taxon>Bacteria</taxon>
        <taxon>Bacillati</taxon>
        <taxon>Actinomycetota</taxon>
        <taxon>Actinomycetes</taxon>
        <taxon>Micrococcales</taxon>
        <taxon>Demequinaceae</taxon>
        <taxon>Demequina</taxon>
    </lineage>
</organism>
<accession>A0AA96J7F6</accession>
<dbReference type="EMBL" id="CP134879">
    <property type="protein sequence ID" value="WNM25137.1"/>
    <property type="molecule type" value="Genomic_DNA"/>
</dbReference>
<gene>
    <name evidence="1" type="ORF">RN606_03040</name>
</gene>
<proteinExistence type="predicted"/>
<evidence type="ECO:0000313" key="2">
    <source>
        <dbReference type="Proteomes" id="UP001304125"/>
    </source>
</evidence>
<name>A0AA96J7F6_9MICO</name>
<dbReference type="Proteomes" id="UP001304125">
    <property type="component" value="Chromosome"/>
</dbReference>
<dbReference type="RefSeq" id="WP_313499861.1">
    <property type="nucleotide sequence ID" value="NZ_CP134879.1"/>
</dbReference>